<protein>
    <submittedName>
        <fullName evidence="1">Uncharacterized protein</fullName>
    </submittedName>
</protein>
<evidence type="ECO:0000313" key="1">
    <source>
        <dbReference type="EMBL" id="KLU64824.1"/>
    </source>
</evidence>
<dbReference type="Proteomes" id="UP000036356">
    <property type="component" value="Unassembled WGS sequence"/>
</dbReference>
<reference evidence="1 2" key="1">
    <citation type="submission" date="2015-06" db="EMBL/GenBank/DDBJ databases">
        <title>Draft genome of the moderately acidophilic sulfate reducer Candidatus Desulfosporosinus acididurans strain M1.</title>
        <authorList>
            <person name="Poehlein A."/>
            <person name="Petzsch P."/>
            <person name="Johnson B.D."/>
            <person name="Schloemann M."/>
            <person name="Daniel R."/>
            <person name="Muehling M."/>
        </authorList>
    </citation>
    <scope>NUCLEOTIDE SEQUENCE [LARGE SCALE GENOMIC DNA]</scope>
    <source>
        <strain evidence="1 2">M1</strain>
    </source>
</reference>
<proteinExistence type="predicted"/>
<name>A0A0J1FMU8_9FIRM</name>
<dbReference type="STRING" id="476652.DEAC_c31520"/>
<comment type="caution">
    <text evidence="1">The sequence shown here is derived from an EMBL/GenBank/DDBJ whole genome shotgun (WGS) entry which is preliminary data.</text>
</comment>
<organism evidence="1 2">
    <name type="scientific">Desulfosporosinus acididurans</name>
    <dbReference type="NCBI Taxonomy" id="476652"/>
    <lineage>
        <taxon>Bacteria</taxon>
        <taxon>Bacillati</taxon>
        <taxon>Bacillota</taxon>
        <taxon>Clostridia</taxon>
        <taxon>Eubacteriales</taxon>
        <taxon>Desulfitobacteriaceae</taxon>
        <taxon>Desulfosporosinus</taxon>
    </lineage>
</organism>
<dbReference type="EMBL" id="LDZY01000011">
    <property type="protein sequence ID" value="KLU64824.1"/>
    <property type="molecule type" value="Genomic_DNA"/>
</dbReference>
<dbReference type="AlphaFoldDB" id="A0A0J1FMU8"/>
<dbReference type="PATRIC" id="fig|476652.3.peg.3317"/>
<gene>
    <name evidence="1" type="ORF">DEAC_c31520</name>
</gene>
<sequence>MFEITATLPLIEISRQSQMIKQSEIHLFDIILV</sequence>
<evidence type="ECO:0000313" key="2">
    <source>
        <dbReference type="Proteomes" id="UP000036356"/>
    </source>
</evidence>
<keyword evidence="2" id="KW-1185">Reference proteome</keyword>
<accession>A0A0J1FMU8</accession>